<dbReference type="KEGG" id="rlc:K227x_48820"/>
<keyword evidence="2" id="KW-0328">Glycosyltransferase</keyword>
<evidence type="ECO:0000313" key="2">
    <source>
        <dbReference type="EMBL" id="QDT06472.1"/>
    </source>
</evidence>
<dbReference type="InterPro" id="IPR001173">
    <property type="entry name" value="Glyco_trans_2-like"/>
</dbReference>
<accession>A0A517NH72</accession>
<dbReference type="Gene3D" id="3.90.550.10">
    <property type="entry name" value="Spore Coat Polysaccharide Biosynthesis Protein SpsA, Chain A"/>
    <property type="match status" value="1"/>
</dbReference>
<proteinExistence type="predicted"/>
<gene>
    <name evidence="2" type="ORF">K227x_48820</name>
</gene>
<dbReference type="EMBL" id="CP036525">
    <property type="protein sequence ID" value="QDT06472.1"/>
    <property type="molecule type" value="Genomic_DNA"/>
</dbReference>
<name>A0A517NH72_9BACT</name>
<sequence length="288" mass="31646">MATKLESDSLATAADDVFAVQQNTSQWQTKASDGEMIDRIDEALGLIAEANSVASGAIPADHFDVSVIVPVFNERDTLPKVIQRIEQVMPPATEIIVVDDGSTDGTSQWLESLPKRSGLTVLRRRANHGKGSAVRLAIRHSRGRIVAIQDADLEYDPADLLRVIWPILDGDADVVYGSRYLGGSHDPSLTHRMGNWMLTALSNQLTGLRLTDMETCHKAFDGDLIRGISLRECRFGFEPEITAKVATGQYQVLEVPTGYQSRGYSEGKKIGWKDAVSALGCMWRYRNG</sequence>
<keyword evidence="3" id="KW-1185">Reference proteome</keyword>
<feature type="domain" description="Glycosyltransferase 2-like" evidence="1">
    <location>
        <begin position="66"/>
        <end position="198"/>
    </location>
</feature>
<dbReference type="EC" id="2.4.1.54" evidence="2"/>
<dbReference type="CDD" id="cd04179">
    <property type="entry name" value="DPM_DPG-synthase_like"/>
    <property type="match status" value="1"/>
</dbReference>
<reference evidence="2 3" key="1">
    <citation type="submission" date="2019-02" db="EMBL/GenBank/DDBJ databases">
        <title>Deep-cultivation of Planctomycetes and their phenomic and genomic characterization uncovers novel biology.</title>
        <authorList>
            <person name="Wiegand S."/>
            <person name="Jogler M."/>
            <person name="Boedeker C."/>
            <person name="Pinto D."/>
            <person name="Vollmers J."/>
            <person name="Rivas-Marin E."/>
            <person name="Kohn T."/>
            <person name="Peeters S.H."/>
            <person name="Heuer A."/>
            <person name="Rast P."/>
            <person name="Oberbeckmann S."/>
            <person name="Bunk B."/>
            <person name="Jeske O."/>
            <person name="Meyerdierks A."/>
            <person name="Storesund J.E."/>
            <person name="Kallscheuer N."/>
            <person name="Luecker S."/>
            <person name="Lage O.M."/>
            <person name="Pohl T."/>
            <person name="Merkel B.J."/>
            <person name="Hornburger P."/>
            <person name="Mueller R.-W."/>
            <person name="Bruemmer F."/>
            <person name="Labrenz M."/>
            <person name="Spormann A.M."/>
            <person name="Op den Camp H."/>
            <person name="Overmann J."/>
            <person name="Amann R."/>
            <person name="Jetten M.S.M."/>
            <person name="Mascher T."/>
            <person name="Medema M.H."/>
            <person name="Devos D.P."/>
            <person name="Kaster A.-K."/>
            <person name="Ovreas L."/>
            <person name="Rohde M."/>
            <person name="Galperin M.Y."/>
            <person name="Jogler C."/>
        </authorList>
    </citation>
    <scope>NUCLEOTIDE SEQUENCE [LARGE SCALE GENOMIC DNA]</scope>
    <source>
        <strain evidence="2 3">K22_7</strain>
    </source>
</reference>
<dbReference type="PANTHER" id="PTHR48090:SF7">
    <property type="entry name" value="RFBJ PROTEIN"/>
    <property type="match status" value="1"/>
</dbReference>
<dbReference type="SUPFAM" id="SSF53448">
    <property type="entry name" value="Nucleotide-diphospho-sugar transferases"/>
    <property type="match status" value="1"/>
</dbReference>
<dbReference type="InterPro" id="IPR050256">
    <property type="entry name" value="Glycosyltransferase_2"/>
</dbReference>
<protein>
    <submittedName>
        <fullName evidence="2">Undecaprenyl-phosphate mannosyltransferase</fullName>
        <ecNumber evidence="2">2.4.1.54</ecNumber>
    </submittedName>
</protein>
<dbReference type="AlphaFoldDB" id="A0A517NH72"/>
<dbReference type="RefSeq" id="WP_218933457.1">
    <property type="nucleotide sequence ID" value="NZ_CP036525.1"/>
</dbReference>
<dbReference type="PANTHER" id="PTHR48090">
    <property type="entry name" value="UNDECAPRENYL-PHOSPHATE 4-DEOXY-4-FORMAMIDO-L-ARABINOSE TRANSFERASE-RELATED"/>
    <property type="match status" value="1"/>
</dbReference>
<organism evidence="2 3">
    <name type="scientific">Rubripirellula lacrimiformis</name>
    <dbReference type="NCBI Taxonomy" id="1930273"/>
    <lineage>
        <taxon>Bacteria</taxon>
        <taxon>Pseudomonadati</taxon>
        <taxon>Planctomycetota</taxon>
        <taxon>Planctomycetia</taxon>
        <taxon>Pirellulales</taxon>
        <taxon>Pirellulaceae</taxon>
        <taxon>Rubripirellula</taxon>
    </lineage>
</organism>
<dbReference type="GO" id="GO:0047267">
    <property type="term" value="F:undecaprenyl-phosphate mannosyltransferase activity"/>
    <property type="evidence" value="ECO:0007669"/>
    <property type="project" value="UniProtKB-EC"/>
</dbReference>
<dbReference type="InterPro" id="IPR029044">
    <property type="entry name" value="Nucleotide-diphossugar_trans"/>
</dbReference>
<evidence type="ECO:0000259" key="1">
    <source>
        <dbReference type="Pfam" id="PF00535"/>
    </source>
</evidence>
<dbReference type="Pfam" id="PF00535">
    <property type="entry name" value="Glycos_transf_2"/>
    <property type="match status" value="1"/>
</dbReference>
<keyword evidence="2" id="KW-0808">Transferase</keyword>
<dbReference type="Proteomes" id="UP000318538">
    <property type="component" value="Chromosome"/>
</dbReference>
<evidence type="ECO:0000313" key="3">
    <source>
        <dbReference type="Proteomes" id="UP000318538"/>
    </source>
</evidence>